<keyword evidence="11" id="KW-1185">Reference proteome</keyword>
<keyword evidence="6 7" id="KW-0472">Membrane</keyword>
<keyword evidence="2 7" id="KW-0813">Transport</keyword>
<feature type="transmembrane region" description="Helical" evidence="7">
    <location>
        <begin position="281"/>
        <end position="307"/>
    </location>
</feature>
<evidence type="ECO:0000313" key="10">
    <source>
        <dbReference type="EMBL" id="KJL24605.1"/>
    </source>
</evidence>
<comment type="caution">
    <text evidence="10">The sequence shown here is derived from an EMBL/GenBank/DDBJ whole genome shotgun (WGS) entry which is preliminary data.</text>
</comment>
<dbReference type="InterPro" id="IPR035906">
    <property type="entry name" value="MetI-like_sf"/>
</dbReference>
<feature type="transmembrane region" description="Helical" evidence="7">
    <location>
        <begin position="231"/>
        <end position="251"/>
    </location>
</feature>
<gene>
    <name evidence="10" type="primary">lacF_8</name>
    <name evidence="10" type="ORF">RL72_01687</name>
</gene>
<evidence type="ECO:0000256" key="8">
    <source>
        <dbReference type="SAM" id="MobiDB-lite"/>
    </source>
</evidence>
<dbReference type="CDD" id="cd06261">
    <property type="entry name" value="TM_PBP2"/>
    <property type="match status" value="1"/>
</dbReference>
<dbReference type="InterPro" id="IPR051393">
    <property type="entry name" value="ABC_transporter_permease"/>
</dbReference>
<name>A0A0F0KWY1_9MICO</name>
<dbReference type="Gene3D" id="1.10.3720.10">
    <property type="entry name" value="MetI-like"/>
    <property type="match status" value="1"/>
</dbReference>
<dbReference type="RefSeq" id="WP_082072267.1">
    <property type="nucleotide sequence ID" value="NZ_CP099706.1"/>
</dbReference>
<dbReference type="PANTHER" id="PTHR30193">
    <property type="entry name" value="ABC TRANSPORTER PERMEASE PROTEIN"/>
    <property type="match status" value="1"/>
</dbReference>
<evidence type="ECO:0000256" key="5">
    <source>
        <dbReference type="ARBA" id="ARBA00022989"/>
    </source>
</evidence>
<accession>A0A0F0KWY1</accession>
<evidence type="ECO:0000256" key="3">
    <source>
        <dbReference type="ARBA" id="ARBA00022475"/>
    </source>
</evidence>
<protein>
    <submittedName>
        <fullName evidence="10">Lactose transport system permease protein LacF</fullName>
    </submittedName>
</protein>
<evidence type="ECO:0000256" key="4">
    <source>
        <dbReference type="ARBA" id="ARBA00022692"/>
    </source>
</evidence>
<dbReference type="OrthoDB" id="9805974at2"/>
<dbReference type="AlphaFoldDB" id="A0A0F0KWY1"/>
<dbReference type="PATRIC" id="fig|582680.7.peg.1728"/>
<evidence type="ECO:0000256" key="7">
    <source>
        <dbReference type="RuleBase" id="RU363032"/>
    </source>
</evidence>
<feature type="domain" description="ABC transmembrane type-1" evidence="9">
    <location>
        <begin position="92"/>
        <end position="303"/>
    </location>
</feature>
<feature type="transmembrane region" description="Helical" evidence="7">
    <location>
        <begin position="129"/>
        <end position="149"/>
    </location>
</feature>
<dbReference type="SUPFAM" id="SSF161098">
    <property type="entry name" value="MetI-like"/>
    <property type="match status" value="1"/>
</dbReference>
<keyword evidence="4 7" id="KW-0812">Transmembrane</keyword>
<dbReference type="EMBL" id="JYIT01000073">
    <property type="protein sequence ID" value="KJL24605.1"/>
    <property type="molecule type" value="Genomic_DNA"/>
</dbReference>
<dbReference type="PROSITE" id="PS50928">
    <property type="entry name" value="ABC_TM1"/>
    <property type="match status" value="1"/>
</dbReference>
<dbReference type="Pfam" id="PF00528">
    <property type="entry name" value="BPD_transp_1"/>
    <property type="match status" value="1"/>
</dbReference>
<evidence type="ECO:0000256" key="6">
    <source>
        <dbReference type="ARBA" id="ARBA00023136"/>
    </source>
</evidence>
<comment type="similarity">
    <text evidence="7">Belongs to the binding-protein-dependent transport system permease family.</text>
</comment>
<feature type="transmembrane region" description="Helical" evidence="7">
    <location>
        <begin position="34"/>
        <end position="61"/>
    </location>
</feature>
<evidence type="ECO:0000313" key="11">
    <source>
        <dbReference type="Proteomes" id="UP000033448"/>
    </source>
</evidence>
<proteinExistence type="inferred from homology"/>
<evidence type="ECO:0000256" key="2">
    <source>
        <dbReference type="ARBA" id="ARBA00022448"/>
    </source>
</evidence>
<sequence length="314" mass="34276">MTFVHSDAAVAAPGRSRGRHPVRPQRRRRKDLRWWPFVVPAVALTVAFFLLPFLLNIYFAFTNWTGFSSSIKWNGIQNFIDLADTGVLGNAIRVTITYAIVALVVQNTVSLILALLLQRTSAVNSVFRAAFFVPVLISPVAAGYIWAAILSPHGPLNAAIGIVIPGFDFGWMGNYDTALFTVAFIDAWKWSGLVTLVYIAGLNSIPHSLIEAAMIDGANSWQRFWRVKFRLLAPAFTFSVVSTFLGALSAFDIIQATTGGGPGDATTVLNIAMYRQYGMGFFGSASSLSLVVTILVVALGLPLIAYLRRREIEA</sequence>
<dbReference type="Proteomes" id="UP000033448">
    <property type="component" value="Unassembled WGS sequence"/>
</dbReference>
<feature type="region of interest" description="Disordered" evidence="8">
    <location>
        <begin position="1"/>
        <end position="24"/>
    </location>
</feature>
<feature type="transmembrane region" description="Helical" evidence="7">
    <location>
        <begin position="96"/>
        <end position="117"/>
    </location>
</feature>
<dbReference type="GO" id="GO:0005886">
    <property type="term" value="C:plasma membrane"/>
    <property type="evidence" value="ECO:0007669"/>
    <property type="project" value="UniProtKB-SubCell"/>
</dbReference>
<organism evidence="10 11">
    <name type="scientific">Microbacterium azadirachtae</name>
    <dbReference type="NCBI Taxonomy" id="582680"/>
    <lineage>
        <taxon>Bacteria</taxon>
        <taxon>Bacillati</taxon>
        <taxon>Actinomycetota</taxon>
        <taxon>Actinomycetes</taxon>
        <taxon>Micrococcales</taxon>
        <taxon>Microbacteriaceae</taxon>
        <taxon>Microbacterium</taxon>
    </lineage>
</organism>
<keyword evidence="3" id="KW-1003">Cell membrane</keyword>
<keyword evidence="5 7" id="KW-1133">Transmembrane helix</keyword>
<dbReference type="PANTHER" id="PTHR30193:SF37">
    <property type="entry name" value="INNER MEMBRANE ABC TRANSPORTER PERMEASE PROTEIN YCJO"/>
    <property type="match status" value="1"/>
</dbReference>
<evidence type="ECO:0000259" key="9">
    <source>
        <dbReference type="PROSITE" id="PS50928"/>
    </source>
</evidence>
<reference evidence="10 11" key="1">
    <citation type="submission" date="2015-02" db="EMBL/GenBank/DDBJ databases">
        <title>Draft genome sequences of ten Microbacterium spp. with emphasis on heavy metal contaminated environments.</title>
        <authorList>
            <person name="Corretto E."/>
        </authorList>
    </citation>
    <scope>NUCLEOTIDE SEQUENCE [LARGE SCALE GENOMIC DNA]</scope>
    <source>
        <strain evidence="10 11">DSM 23848</strain>
    </source>
</reference>
<comment type="subcellular location">
    <subcellularLocation>
        <location evidence="1 7">Cell membrane</location>
        <topology evidence="1 7">Multi-pass membrane protein</topology>
    </subcellularLocation>
</comment>
<evidence type="ECO:0000256" key="1">
    <source>
        <dbReference type="ARBA" id="ARBA00004651"/>
    </source>
</evidence>
<dbReference type="GO" id="GO:0055085">
    <property type="term" value="P:transmembrane transport"/>
    <property type="evidence" value="ECO:0007669"/>
    <property type="project" value="InterPro"/>
</dbReference>
<dbReference type="InterPro" id="IPR000515">
    <property type="entry name" value="MetI-like"/>
</dbReference>